<proteinExistence type="predicted"/>
<accession>A0A5C5YB26</accession>
<dbReference type="AlphaFoldDB" id="A0A5C5YB26"/>
<reference evidence="2 3" key="1">
    <citation type="submission" date="2019-02" db="EMBL/GenBank/DDBJ databases">
        <title>Deep-cultivation of Planctomycetes and their phenomic and genomic characterization uncovers novel biology.</title>
        <authorList>
            <person name="Wiegand S."/>
            <person name="Jogler M."/>
            <person name="Boedeker C."/>
            <person name="Pinto D."/>
            <person name="Vollmers J."/>
            <person name="Rivas-Marin E."/>
            <person name="Kohn T."/>
            <person name="Peeters S.H."/>
            <person name="Heuer A."/>
            <person name="Rast P."/>
            <person name="Oberbeckmann S."/>
            <person name="Bunk B."/>
            <person name="Jeske O."/>
            <person name="Meyerdierks A."/>
            <person name="Storesund J.E."/>
            <person name="Kallscheuer N."/>
            <person name="Luecker S."/>
            <person name="Lage O.M."/>
            <person name="Pohl T."/>
            <person name="Merkel B.J."/>
            <person name="Hornburger P."/>
            <person name="Mueller R.-W."/>
            <person name="Bruemmer F."/>
            <person name="Labrenz M."/>
            <person name="Spormann A.M."/>
            <person name="Op Den Camp H."/>
            <person name="Overmann J."/>
            <person name="Amann R."/>
            <person name="Jetten M.S.M."/>
            <person name="Mascher T."/>
            <person name="Medema M.H."/>
            <person name="Devos D.P."/>
            <person name="Kaster A.-K."/>
            <person name="Ovreas L."/>
            <person name="Rohde M."/>
            <person name="Galperin M.Y."/>
            <person name="Jogler C."/>
        </authorList>
    </citation>
    <scope>NUCLEOTIDE SEQUENCE [LARGE SCALE GENOMIC DNA]</scope>
    <source>
        <strain evidence="2 3">Pan14r</strain>
    </source>
</reference>
<dbReference type="EMBL" id="SJPL01000001">
    <property type="protein sequence ID" value="TWT72169.1"/>
    <property type="molecule type" value="Genomic_DNA"/>
</dbReference>
<feature type="region of interest" description="Disordered" evidence="1">
    <location>
        <begin position="1"/>
        <end position="23"/>
    </location>
</feature>
<organism evidence="2 3">
    <name type="scientific">Crateriforma conspicua</name>
    <dbReference type="NCBI Taxonomy" id="2527996"/>
    <lineage>
        <taxon>Bacteria</taxon>
        <taxon>Pseudomonadati</taxon>
        <taxon>Planctomycetota</taxon>
        <taxon>Planctomycetia</taxon>
        <taxon>Planctomycetales</taxon>
        <taxon>Planctomycetaceae</taxon>
        <taxon>Crateriforma</taxon>
    </lineage>
</organism>
<comment type="caution">
    <text evidence="2">The sequence shown here is derived from an EMBL/GenBank/DDBJ whole genome shotgun (WGS) entry which is preliminary data.</text>
</comment>
<evidence type="ECO:0000313" key="2">
    <source>
        <dbReference type="EMBL" id="TWT72169.1"/>
    </source>
</evidence>
<keyword evidence="3" id="KW-1185">Reference proteome</keyword>
<sequence length="44" mass="5171">MMEDQKSCRRRTVNRMAGEIPPGCPLHEDDYVDAIVRKKSHFPR</sequence>
<protein>
    <submittedName>
        <fullName evidence="2">Uncharacterized protein</fullName>
    </submittedName>
</protein>
<dbReference type="Proteomes" id="UP000317238">
    <property type="component" value="Unassembled WGS sequence"/>
</dbReference>
<gene>
    <name evidence="2" type="ORF">Pan14r_44860</name>
</gene>
<name>A0A5C5YB26_9PLAN</name>
<evidence type="ECO:0000313" key="3">
    <source>
        <dbReference type="Proteomes" id="UP000317238"/>
    </source>
</evidence>
<evidence type="ECO:0000256" key="1">
    <source>
        <dbReference type="SAM" id="MobiDB-lite"/>
    </source>
</evidence>